<organism evidence="1 2">
    <name type="scientific">Pararge aegeria aegeria</name>
    <dbReference type="NCBI Taxonomy" id="348720"/>
    <lineage>
        <taxon>Eukaryota</taxon>
        <taxon>Metazoa</taxon>
        <taxon>Ecdysozoa</taxon>
        <taxon>Arthropoda</taxon>
        <taxon>Hexapoda</taxon>
        <taxon>Insecta</taxon>
        <taxon>Pterygota</taxon>
        <taxon>Neoptera</taxon>
        <taxon>Endopterygota</taxon>
        <taxon>Lepidoptera</taxon>
        <taxon>Glossata</taxon>
        <taxon>Ditrysia</taxon>
        <taxon>Papilionoidea</taxon>
        <taxon>Nymphalidae</taxon>
        <taxon>Satyrinae</taxon>
        <taxon>Satyrini</taxon>
        <taxon>Parargina</taxon>
        <taxon>Pararge</taxon>
    </lineage>
</organism>
<reference evidence="1" key="1">
    <citation type="submission" date="2022-03" db="EMBL/GenBank/DDBJ databases">
        <authorList>
            <person name="Lindestad O."/>
        </authorList>
    </citation>
    <scope>NUCLEOTIDE SEQUENCE</scope>
</reference>
<proteinExistence type="predicted"/>
<dbReference type="Proteomes" id="UP000838756">
    <property type="component" value="Unassembled WGS sequence"/>
</dbReference>
<accession>A0A8S4RQK2</accession>
<dbReference type="AlphaFoldDB" id="A0A8S4RQK2"/>
<name>A0A8S4RQK2_9NEOP</name>
<evidence type="ECO:0000313" key="1">
    <source>
        <dbReference type="EMBL" id="CAH2239115.1"/>
    </source>
</evidence>
<sequence length="109" mass="13283">MERSMVGVKRGDKIWSSDIRDKTGVTDILTRMDQLKWRWKGQMLRDNQGKWSTLVTDWYPRDGQRKKGRQQRRWEDELKLTAGPLWRRVAQDRKHWRELEEAFAVMQRP</sequence>
<keyword evidence="2" id="KW-1185">Reference proteome</keyword>
<gene>
    <name evidence="1" type="primary">jg10405</name>
    <name evidence="1" type="ORF">PAEG_LOCUS16030</name>
</gene>
<evidence type="ECO:0000313" key="2">
    <source>
        <dbReference type="Proteomes" id="UP000838756"/>
    </source>
</evidence>
<dbReference type="OrthoDB" id="8193815at2759"/>
<protein>
    <submittedName>
        <fullName evidence="1">Jg10405 protein</fullName>
    </submittedName>
</protein>
<dbReference type="EMBL" id="CAKXAJ010025420">
    <property type="protein sequence ID" value="CAH2239115.1"/>
    <property type="molecule type" value="Genomic_DNA"/>
</dbReference>
<comment type="caution">
    <text evidence="1">The sequence shown here is derived from an EMBL/GenBank/DDBJ whole genome shotgun (WGS) entry which is preliminary data.</text>
</comment>